<dbReference type="Gene3D" id="1.10.10.60">
    <property type="entry name" value="Homeodomain-like"/>
    <property type="match status" value="1"/>
</dbReference>
<dbReference type="InterPro" id="IPR050109">
    <property type="entry name" value="HTH-type_TetR-like_transc_reg"/>
</dbReference>
<dbReference type="PANTHER" id="PTHR30055:SF148">
    <property type="entry name" value="TETR-FAMILY TRANSCRIPTIONAL REGULATOR"/>
    <property type="match status" value="1"/>
</dbReference>
<dbReference type="Proteomes" id="UP000741013">
    <property type="component" value="Unassembled WGS sequence"/>
</dbReference>
<evidence type="ECO:0000313" key="7">
    <source>
        <dbReference type="Proteomes" id="UP000741013"/>
    </source>
</evidence>
<dbReference type="SUPFAM" id="SSF46689">
    <property type="entry name" value="Homeodomain-like"/>
    <property type="match status" value="1"/>
</dbReference>
<keyword evidence="3" id="KW-0804">Transcription</keyword>
<dbReference type="PANTHER" id="PTHR30055">
    <property type="entry name" value="HTH-TYPE TRANSCRIPTIONAL REGULATOR RUTR"/>
    <property type="match status" value="1"/>
</dbReference>
<dbReference type="RefSeq" id="WP_209668306.1">
    <property type="nucleotide sequence ID" value="NZ_JAGGMS010000001.1"/>
</dbReference>
<dbReference type="EMBL" id="JAGGMS010000001">
    <property type="protein sequence ID" value="MBP2185414.1"/>
    <property type="molecule type" value="Genomic_DNA"/>
</dbReference>
<keyword evidence="1" id="KW-0805">Transcription regulation</keyword>
<proteinExistence type="predicted"/>
<comment type="caution">
    <text evidence="6">The sequence shown here is derived from an EMBL/GenBank/DDBJ whole genome shotgun (WGS) entry which is preliminary data.</text>
</comment>
<dbReference type="InterPro" id="IPR011075">
    <property type="entry name" value="TetR_C"/>
</dbReference>
<evidence type="ECO:0000256" key="2">
    <source>
        <dbReference type="ARBA" id="ARBA00023125"/>
    </source>
</evidence>
<protein>
    <submittedName>
        <fullName evidence="6">AcrR family transcriptional regulator</fullName>
    </submittedName>
</protein>
<gene>
    <name evidence="6" type="ORF">JOM49_006940</name>
</gene>
<keyword evidence="7" id="KW-1185">Reference proteome</keyword>
<dbReference type="SUPFAM" id="SSF48498">
    <property type="entry name" value="Tetracyclin repressor-like, C-terminal domain"/>
    <property type="match status" value="1"/>
</dbReference>
<feature type="DNA-binding region" description="H-T-H motif" evidence="4">
    <location>
        <begin position="42"/>
        <end position="61"/>
    </location>
</feature>
<dbReference type="PROSITE" id="PS01081">
    <property type="entry name" value="HTH_TETR_1"/>
    <property type="match status" value="1"/>
</dbReference>
<dbReference type="InterPro" id="IPR009057">
    <property type="entry name" value="Homeodomain-like_sf"/>
</dbReference>
<dbReference type="InterPro" id="IPR036271">
    <property type="entry name" value="Tet_transcr_reg_TetR-rel_C_sf"/>
</dbReference>
<dbReference type="Gene3D" id="1.10.357.10">
    <property type="entry name" value="Tetracycline Repressor, domain 2"/>
    <property type="match status" value="1"/>
</dbReference>
<reference evidence="6 7" key="1">
    <citation type="submission" date="2021-03" db="EMBL/GenBank/DDBJ databases">
        <title>Sequencing the genomes of 1000 actinobacteria strains.</title>
        <authorList>
            <person name="Klenk H.-P."/>
        </authorList>
    </citation>
    <scope>NUCLEOTIDE SEQUENCE [LARGE SCALE GENOMIC DNA]</scope>
    <source>
        <strain evidence="6 7">DSM 45510</strain>
    </source>
</reference>
<dbReference type="Pfam" id="PF16859">
    <property type="entry name" value="TetR_C_11"/>
    <property type="match status" value="1"/>
</dbReference>
<dbReference type="PROSITE" id="PS50977">
    <property type="entry name" value="HTH_TETR_2"/>
    <property type="match status" value="1"/>
</dbReference>
<sequence>MSRKSTGEPSRPPGRPVDARLTPAMIEAVLDELAESGYARLTTAGVARRAGVSTATLYRRWQTKRDLILAAAEQLAEAEKDRVDTGSLHGDIRELLNRKQLPASGKPGAVLVALLGEAAHDAELAEMIRSGVIAPMREHLAAMLDRAAERGEVDEDVTADAAARLLEGLVLARAAFGGSAAGGGTTPADLDEDAVLILRALGHRGDRPER</sequence>
<evidence type="ECO:0000313" key="6">
    <source>
        <dbReference type="EMBL" id="MBP2185414.1"/>
    </source>
</evidence>
<dbReference type="PRINTS" id="PR00455">
    <property type="entry name" value="HTHTETR"/>
</dbReference>
<evidence type="ECO:0000259" key="5">
    <source>
        <dbReference type="PROSITE" id="PS50977"/>
    </source>
</evidence>
<dbReference type="InterPro" id="IPR023772">
    <property type="entry name" value="DNA-bd_HTH_TetR-type_CS"/>
</dbReference>
<name>A0ABS4Q165_9PSEU</name>
<dbReference type="Pfam" id="PF00440">
    <property type="entry name" value="TetR_N"/>
    <property type="match status" value="1"/>
</dbReference>
<feature type="domain" description="HTH tetR-type" evidence="5">
    <location>
        <begin position="19"/>
        <end position="79"/>
    </location>
</feature>
<dbReference type="InterPro" id="IPR001647">
    <property type="entry name" value="HTH_TetR"/>
</dbReference>
<organism evidence="6 7">
    <name type="scientific">Amycolatopsis magusensis</name>
    <dbReference type="NCBI Taxonomy" id="882444"/>
    <lineage>
        <taxon>Bacteria</taxon>
        <taxon>Bacillati</taxon>
        <taxon>Actinomycetota</taxon>
        <taxon>Actinomycetes</taxon>
        <taxon>Pseudonocardiales</taxon>
        <taxon>Pseudonocardiaceae</taxon>
        <taxon>Amycolatopsis</taxon>
    </lineage>
</organism>
<evidence type="ECO:0000256" key="4">
    <source>
        <dbReference type="PROSITE-ProRule" id="PRU00335"/>
    </source>
</evidence>
<accession>A0ABS4Q165</accession>
<evidence type="ECO:0000256" key="1">
    <source>
        <dbReference type="ARBA" id="ARBA00023015"/>
    </source>
</evidence>
<evidence type="ECO:0000256" key="3">
    <source>
        <dbReference type="ARBA" id="ARBA00023163"/>
    </source>
</evidence>
<keyword evidence="2 4" id="KW-0238">DNA-binding</keyword>